<proteinExistence type="predicted"/>
<reference evidence="2 3" key="1">
    <citation type="submission" date="2015-01" db="EMBL/GenBank/DDBJ databases">
        <title>Genome of Sphingomonas taxi strain 30a.</title>
        <authorList>
            <person name="Eevers N."/>
            <person name="Van Hamme J."/>
            <person name="Bottos E."/>
            <person name="Weyens N."/>
            <person name="Vangronsveld J."/>
        </authorList>
    </citation>
    <scope>NUCLEOTIDE SEQUENCE [LARGE SCALE GENOMIC DNA]</scope>
    <source>
        <strain evidence="2 3">30a</strain>
    </source>
</reference>
<evidence type="ECO:0000313" key="2">
    <source>
        <dbReference type="EMBL" id="KIU26021.1"/>
    </source>
</evidence>
<comment type="caution">
    <text evidence="2">The sequence shown here is derived from an EMBL/GenBank/DDBJ whole genome shotgun (WGS) entry which is preliminary data.</text>
</comment>
<sequence length="61" mass="6151">MAAIAIAAIAIAAIEPGILRSRPIGMVTIPMGIVAMTQVLAISSVPTMMSVVTLISRSDAG</sequence>
<evidence type="ECO:0000256" key="1">
    <source>
        <dbReference type="SAM" id="Phobius"/>
    </source>
</evidence>
<gene>
    <name evidence="2" type="ORF">SR41_16820</name>
</gene>
<evidence type="ECO:0000313" key="3">
    <source>
        <dbReference type="Proteomes" id="UP000033203"/>
    </source>
</evidence>
<dbReference type="Proteomes" id="UP000033203">
    <property type="component" value="Unassembled WGS sequence"/>
</dbReference>
<protein>
    <submittedName>
        <fullName evidence="2">Uncharacterized protein</fullName>
    </submittedName>
</protein>
<name>A0A0D1ME59_9SPHN</name>
<keyword evidence="1" id="KW-0812">Transmembrane</keyword>
<accession>A0A0D1ME59</accession>
<feature type="transmembrane region" description="Helical" evidence="1">
    <location>
        <begin position="31"/>
        <end position="55"/>
    </location>
</feature>
<dbReference type="AlphaFoldDB" id="A0A0D1ME59"/>
<organism evidence="2 3">
    <name type="scientific">Sphingomonas melonis</name>
    <dbReference type="NCBI Taxonomy" id="152682"/>
    <lineage>
        <taxon>Bacteria</taxon>
        <taxon>Pseudomonadati</taxon>
        <taxon>Pseudomonadota</taxon>
        <taxon>Alphaproteobacteria</taxon>
        <taxon>Sphingomonadales</taxon>
        <taxon>Sphingomonadaceae</taxon>
        <taxon>Sphingomonas</taxon>
    </lineage>
</organism>
<keyword evidence="1" id="KW-1133">Transmembrane helix</keyword>
<keyword evidence="1" id="KW-0472">Membrane</keyword>
<dbReference type="EMBL" id="JXTP01000090">
    <property type="protein sequence ID" value="KIU26021.1"/>
    <property type="molecule type" value="Genomic_DNA"/>
</dbReference>